<evidence type="ECO:0000256" key="1">
    <source>
        <dbReference type="ARBA" id="ARBA00004141"/>
    </source>
</evidence>
<evidence type="ECO:0008006" key="13">
    <source>
        <dbReference type="Google" id="ProtNLM"/>
    </source>
</evidence>
<dbReference type="OrthoDB" id="2274698at2759"/>
<feature type="transmembrane region" description="Helical" evidence="7">
    <location>
        <begin position="822"/>
        <end position="841"/>
    </location>
</feature>
<evidence type="ECO:0000313" key="11">
    <source>
        <dbReference type="EMBL" id="TNY17924.1"/>
    </source>
</evidence>
<comment type="caution">
    <text evidence="11">The sequence shown here is derived from an EMBL/GenBank/DDBJ whole genome shotgun (WGS) entry which is preliminary data.</text>
</comment>
<name>A0A5C5FPR2_9BASI</name>
<feature type="domain" description="Integral membrane bound transporter" evidence="10">
    <location>
        <begin position="780"/>
        <end position="924"/>
    </location>
</feature>
<feature type="compositionally biased region" description="Basic and acidic residues" evidence="6">
    <location>
        <begin position="457"/>
        <end position="466"/>
    </location>
</feature>
<dbReference type="Pfam" id="PF13515">
    <property type="entry name" value="FUSC_2"/>
    <property type="match status" value="1"/>
</dbReference>
<evidence type="ECO:0000259" key="8">
    <source>
        <dbReference type="Pfam" id="PF10334"/>
    </source>
</evidence>
<proteinExistence type="predicted"/>
<organism evidence="11 12">
    <name type="scientific">Rhodotorula diobovata</name>
    <dbReference type="NCBI Taxonomy" id="5288"/>
    <lineage>
        <taxon>Eukaryota</taxon>
        <taxon>Fungi</taxon>
        <taxon>Dikarya</taxon>
        <taxon>Basidiomycota</taxon>
        <taxon>Pucciniomycotina</taxon>
        <taxon>Microbotryomycetes</taxon>
        <taxon>Sporidiobolales</taxon>
        <taxon>Sporidiobolaceae</taxon>
        <taxon>Rhodotorula</taxon>
    </lineage>
</organism>
<feature type="transmembrane region" description="Helical" evidence="7">
    <location>
        <begin position="280"/>
        <end position="300"/>
    </location>
</feature>
<dbReference type="AlphaFoldDB" id="A0A5C5FPR2"/>
<evidence type="ECO:0000313" key="12">
    <source>
        <dbReference type="Proteomes" id="UP000311382"/>
    </source>
</evidence>
<dbReference type="InterPro" id="IPR018820">
    <property type="entry name" value="BRE4-related_DUF2421"/>
</dbReference>
<keyword evidence="4 7" id="KW-0472">Membrane</keyword>
<evidence type="ECO:0000256" key="5">
    <source>
        <dbReference type="SAM" id="Coils"/>
    </source>
</evidence>
<keyword evidence="2 7" id="KW-0812">Transmembrane</keyword>
<evidence type="ECO:0000256" key="2">
    <source>
        <dbReference type="ARBA" id="ARBA00022692"/>
    </source>
</evidence>
<feature type="compositionally biased region" description="Acidic residues" evidence="6">
    <location>
        <begin position="687"/>
        <end position="704"/>
    </location>
</feature>
<dbReference type="GO" id="GO:0016020">
    <property type="term" value="C:membrane"/>
    <property type="evidence" value="ECO:0007669"/>
    <property type="project" value="UniProtKB-SubCell"/>
</dbReference>
<keyword evidence="3 7" id="KW-1133">Transmembrane helix</keyword>
<dbReference type="STRING" id="5288.A0A5C5FPR2"/>
<reference evidence="11 12" key="1">
    <citation type="submission" date="2019-03" db="EMBL/GenBank/DDBJ databases">
        <title>Rhodosporidium diobovatum UCD-FST 08-225 genome sequencing, assembly, and annotation.</title>
        <authorList>
            <person name="Fakankun I.U."/>
            <person name="Fristensky B."/>
            <person name="Levin D.B."/>
        </authorList>
    </citation>
    <scope>NUCLEOTIDE SEQUENCE [LARGE SCALE GENOMIC DNA]</scope>
    <source>
        <strain evidence="11 12">UCD-FST 08-225</strain>
    </source>
</reference>
<protein>
    <recommendedName>
        <fullName evidence="13">ER transporter 6TM N-terminal domain-containing protein</fullName>
    </recommendedName>
</protein>
<sequence>MTTATGLSAPRTELRPPPTPPPPRSPALDQVRSSAQVARLSLFVLYSVGKTGTMARARKATRGDGGSSSSLSSRSRQPHRQDAPSSDNDKRGWRTKLPGLFAGPINALFPVFTPNKLYDVAPPFVDAAQRRTAWRNRKVLARTLLVFLGGFILMLEPVSLRTLGQASFFAGIVTVMLPPMFPVQVFLVAALTLVIGQLLGWAWGCAAMAAALRARDQVLLTSQVQRAQAGIAGATNPDVAYRREIFEGAFLDWRSTLTHGWFFAVGLFAFGLIRVKMPKLLILSIFGSIVLDIMCSYGPLFPVQQYTLATTFLIPTGCYLGIAFAGTILIFPQTLNYSWTTDLVDKFLSPVLQRSHFHSRLLHEQPPSFDPGTGDAASPWSPFTSVVLATQEAMSSALEGLLGGIPMLELEVSFGRLGAKDLKSLAGALRELHVRSVGLAVLFTTVQSGYEHRVQLASTRQDEHGSGSDGSTTPSRKSRTARGGHEKRFTETARMQRVRERLGGAERANKHDLESLLPVFASASHTLRESGDSTLAACMDWLVAQNDSRWRLLSRGKAREADRFAELQVAVERLEREIDAYRGEHRKALVEPFRDFFDPTTGRLRPFEERGPDRLFAPGSLFTILAASDNLTTYSDAVLAFSRQLSTLAERRRQNHLWLPTGLRKIGKLVRGGHGRAGGGAALGDGENPDSVDEVGDESDEDEEHPVLEEKKPKGHRRGKKDKAPKTRFEEVMEKSIVDPEARPPKNGLQRAAFALHRFLHWWITPDVVFALKYVVGSIAIWLFQVFRSTAYTSYSQKVLWTLITFQTFLAPHSGDQVLSTLQRVAGTIVGLVYGMLIWYVGSANGDGTRPGVGAALFVLMIPWFAVRLYAPPSSAMFGIMAAVTTVLVVGYSWQDTHLPTVGNPGVGYAVAWRRALLVIIGAVRCPFSLYCQVLDTDYEEFTSQGIAAVFMLVPPQSSRRLARRTHATCVQSLGQLYTAIVSEWLSEEGYDNDLPSRSPGGAGKEGALDLGAREEPFSAASRQVGRAKMLALRVKLNSSRVVIEQAAFEPSLRGDWPKENYQRLLTLQLALLQALAQLGQALIRLDHDWRQRLVHETAFLNQPLIADVTTSFALISLALREGAPLPEATPGPLLDRLLQHDRRLRLFSEGGMPSPRSAAPHGDEPEDEHAHEAHGASVEGARVGSFALTLDVLRDERFATYAAALQALAGILRDADALEREVKRLVGESRFPGYAALRERERLRGL</sequence>
<feature type="compositionally biased region" description="Pro residues" evidence="6">
    <location>
        <begin position="15"/>
        <end position="25"/>
    </location>
</feature>
<dbReference type="Pfam" id="PF10334">
    <property type="entry name" value="BRE4"/>
    <property type="match status" value="1"/>
</dbReference>
<feature type="domain" description="DUF2421" evidence="8">
    <location>
        <begin position="956"/>
        <end position="1230"/>
    </location>
</feature>
<evidence type="ECO:0000259" key="9">
    <source>
        <dbReference type="Pfam" id="PF10337"/>
    </source>
</evidence>
<feature type="transmembrane region" description="Helical" evidence="7">
    <location>
        <begin position="877"/>
        <end position="894"/>
    </location>
</feature>
<feature type="coiled-coil region" evidence="5">
    <location>
        <begin position="557"/>
        <end position="591"/>
    </location>
</feature>
<dbReference type="PANTHER" id="PTHR37994">
    <property type="entry name" value="ARAE_2_N DOMAIN-CONTAINING PROTEIN-RELATED"/>
    <property type="match status" value="1"/>
</dbReference>
<dbReference type="InterPro" id="IPR049453">
    <property type="entry name" value="Memb_transporter_dom"/>
</dbReference>
<feature type="transmembrane region" description="Helical" evidence="7">
    <location>
        <begin position="853"/>
        <end position="871"/>
    </location>
</feature>
<evidence type="ECO:0000256" key="4">
    <source>
        <dbReference type="ARBA" id="ARBA00023136"/>
    </source>
</evidence>
<evidence type="ECO:0000256" key="6">
    <source>
        <dbReference type="SAM" id="MobiDB-lite"/>
    </source>
</evidence>
<evidence type="ECO:0000256" key="7">
    <source>
        <dbReference type="SAM" id="Phobius"/>
    </source>
</evidence>
<feature type="transmembrane region" description="Helical" evidence="7">
    <location>
        <begin position="256"/>
        <end position="273"/>
    </location>
</feature>
<keyword evidence="5" id="KW-0175">Coiled coil</keyword>
<keyword evidence="12" id="KW-1185">Reference proteome</keyword>
<dbReference type="Proteomes" id="UP000311382">
    <property type="component" value="Unassembled WGS sequence"/>
</dbReference>
<gene>
    <name evidence="11" type="ORF">DMC30DRAFT_84232</name>
</gene>
<feature type="domain" description="Putative ER transporter 6TM N-terminal" evidence="9">
    <location>
        <begin position="138"/>
        <end position="590"/>
    </location>
</feature>
<accession>A0A5C5FPR2</accession>
<dbReference type="Pfam" id="PF10337">
    <property type="entry name" value="ArAE_2_N"/>
    <property type="match status" value="1"/>
</dbReference>
<evidence type="ECO:0000256" key="3">
    <source>
        <dbReference type="ARBA" id="ARBA00022989"/>
    </source>
</evidence>
<feature type="coiled-coil region" evidence="5">
    <location>
        <begin position="1202"/>
        <end position="1229"/>
    </location>
</feature>
<feature type="transmembrane region" description="Helical" evidence="7">
    <location>
        <begin position="768"/>
        <end position="787"/>
    </location>
</feature>
<feature type="transmembrane region" description="Helical" evidence="7">
    <location>
        <begin position="185"/>
        <end position="212"/>
    </location>
</feature>
<dbReference type="EMBL" id="SOZI01000167">
    <property type="protein sequence ID" value="TNY17924.1"/>
    <property type="molecule type" value="Genomic_DNA"/>
</dbReference>
<feature type="region of interest" description="Disordered" evidence="6">
    <location>
        <begin position="56"/>
        <end position="93"/>
    </location>
</feature>
<feature type="region of interest" description="Disordered" evidence="6">
    <location>
        <begin position="457"/>
        <end position="494"/>
    </location>
</feature>
<feature type="compositionally biased region" description="Basic and acidic residues" evidence="6">
    <location>
        <begin position="79"/>
        <end position="92"/>
    </location>
</feature>
<feature type="region of interest" description="Disordered" evidence="6">
    <location>
        <begin position="1149"/>
        <end position="1177"/>
    </location>
</feature>
<feature type="transmembrane region" description="Helical" evidence="7">
    <location>
        <begin position="312"/>
        <end position="331"/>
    </location>
</feature>
<dbReference type="PANTHER" id="PTHR37994:SF3">
    <property type="entry name" value="ER TRANSPORTER 6TM N-TERMINAL DOMAIN-CONTAINING PROTEIN"/>
    <property type="match status" value="1"/>
</dbReference>
<feature type="transmembrane region" description="Helical" evidence="7">
    <location>
        <begin position="139"/>
        <end position="156"/>
    </location>
</feature>
<dbReference type="InterPro" id="IPR018823">
    <property type="entry name" value="ArAE_2_N"/>
</dbReference>
<comment type="subcellular location">
    <subcellularLocation>
        <location evidence="1">Membrane</location>
        <topology evidence="1">Multi-pass membrane protein</topology>
    </subcellularLocation>
</comment>
<feature type="region of interest" description="Disordered" evidence="6">
    <location>
        <begin position="1"/>
        <end position="33"/>
    </location>
</feature>
<feature type="region of interest" description="Disordered" evidence="6">
    <location>
        <begin position="669"/>
        <end position="726"/>
    </location>
</feature>
<evidence type="ECO:0000259" key="10">
    <source>
        <dbReference type="Pfam" id="PF13515"/>
    </source>
</evidence>